<comment type="caution">
    <text evidence="1">The sequence shown here is derived from an EMBL/GenBank/DDBJ whole genome shotgun (WGS) entry which is preliminary data.</text>
</comment>
<organism evidence="1 2">
    <name type="scientific">Filimonas zeae</name>
    <dbReference type="NCBI Taxonomy" id="1737353"/>
    <lineage>
        <taxon>Bacteria</taxon>
        <taxon>Pseudomonadati</taxon>
        <taxon>Bacteroidota</taxon>
        <taxon>Chitinophagia</taxon>
        <taxon>Chitinophagales</taxon>
        <taxon>Chitinophagaceae</taxon>
        <taxon>Filimonas</taxon>
    </lineage>
</organism>
<accession>A0A917J3B1</accession>
<reference evidence="1" key="1">
    <citation type="journal article" date="2014" name="Int. J. Syst. Evol. Microbiol.">
        <title>Complete genome sequence of Corynebacterium casei LMG S-19264T (=DSM 44701T), isolated from a smear-ripened cheese.</title>
        <authorList>
            <consortium name="US DOE Joint Genome Institute (JGI-PGF)"/>
            <person name="Walter F."/>
            <person name="Albersmeier A."/>
            <person name="Kalinowski J."/>
            <person name="Ruckert C."/>
        </authorList>
    </citation>
    <scope>NUCLEOTIDE SEQUENCE</scope>
    <source>
        <strain evidence="1">CGMCC 1.15290</strain>
    </source>
</reference>
<dbReference type="Proteomes" id="UP000627292">
    <property type="component" value="Unassembled WGS sequence"/>
</dbReference>
<reference evidence="1" key="2">
    <citation type="submission" date="2020-09" db="EMBL/GenBank/DDBJ databases">
        <authorList>
            <person name="Sun Q."/>
            <person name="Zhou Y."/>
        </authorList>
    </citation>
    <scope>NUCLEOTIDE SEQUENCE</scope>
    <source>
        <strain evidence="1">CGMCC 1.15290</strain>
    </source>
</reference>
<dbReference type="RefSeq" id="WP_188954729.1">
    <property type="nucleotide sequence ID" value="NZ_BMIB01000003.1"/>
</dbReference>
<evidence type="ECO:0000313" key="2">
    <source>
        <dbReference type="Proteomes" id="UP000627292"/>
    </source>
</evidence>
<sequence>MAYANPLIEQLLDRYSDVLGIDELKYRNHVYRVFLNCLLLDCDPEHEEKYAVAAVFHDIGIWTDNTIDYLPPSIDQARLFLLEKGMESWIEEITLMIVWHHKVTAYIGPFLETVDNFRKADWIDVSLGLLRFGLDRDHIEDIREGLPNRGFHWFLTKRVLKNWVRHPLRPLPMFRR</sequence>
<protein>
    <recommendedName>
        <fullName evidence="3">Phosphohydrolase</fullName>
    </recommendedName>
</protein>
<dbReference type="SUPFAM" id="SSF109604">
    <property type="entry name" value="HD-domain/PDEase-like"/>
    <property type="match status" value="1"/>
</dbReference>
<evidence type="ECO:0000313" key="1">
    <source>
        <dbReference type="EMBL" id="GGH73788.1"/>
    </source>
</evidence>
<name>A0A917J3B1_9BACT</name>
<keyword evidence="2" id="KW-1185">Reference proteome</keyword>
<dbReference type="Gene3D" id="1.10.3210.10">
    <property type="entry name" value="Hypothetical protein af1432"/>
    <property type="match status" value="1"/>
</dbReference>
<proteinExistence type="predicted"/>
<dbReference type="EMBL" id="BMIB01000003">
    <property type="protein sequence ID" value="GGH73788.1"/>
    <property type="molecule type" value="Genomic_DNA"/>
</dbReference>
<dbReference type="AlphaFoldDB" id="A0A917J3B1"/>
<evidence type="ECO:0008006" key="3">
    <source>
        <dbReference type="Google" id="ProtNLM"/>
    </source>
</evidence>
<gene>
    <name evidence="1" type="ORF">GCM10011379_35700</name>
</gene>